<feature type="region of interest" description="Disordered" evidence="1">
    <location>
        <begin position="161"/>
        <end position="182"/>
    </location>
</feature>
<reference evidence="3 4" key="1">
    <citation type="submission" date="2025-04" db="UniProtKB">
        <authorList>
            <consortium name="RefSeq"/>
        </authorList>
    </citation>
    <scope>IDENTIFICATION</scope>
    <source>
        <tissue evidence="3 4">Whole sample</tissue>
    </source>
</reference>
<dbReference type="RefSeq" id="XP_022315681.1">
    <property type="nucleotide sequence ID" value="XM_022459973.1"/>
</dbReference>
<evidence type="ECO:0000313" key="3">
    <source>
        <dbReference type="RefSeq" id="XP_022315677.1"/>
    </source>
</evidence>
<evidence type="ECO:0000313" key="2">
    <source>
        <dbReference type="Proteomes" id="UP000694844"/>
    </source>
</evidence>
<proteinExistence type="predicted"/>
<dbReference type="RefSeq" id="XP_022315677.1">
    <property type="nucleotide sequence ID" value="XM_022459969.1"/>
</dbReference>
<evidence type="ECO:0000313" key="4">
    <source>
        <dbReference type="RefSeq" id="XP_022315678.1"/>
    </source>
</evidence>
<feature type="compositionally biased region" description="Basic and acidic residues" evidence="1">
    <location>
        <begin position="21"/>
        <end position="32"/>
    </location>
</feature>
<evidence type="ECO:0000256" key="1">
    <source>
        <dbReference type="SAM" id="MobiDB-lite"/>
    </source>
</evidence>
<organism evidence="2 3">
    <name type="scientific">Crassostrea virginica</name>
    <name type="common">Eastern oyster</name>
    <dbReference type="NCBI Taxonomy" id="6565"/>
    <lineage>
        <taxon>Eukaryota</taxon>
        <taxon>Metazoa</taxon>
        <taxon>Spiralia</taxon>
        <taxon>Lophotrochozoa</taxon>
        <taxon>Mollusca</taxon>
        <taxon>Bivalvia</taxon>
        <taxon>Autobranchia</taxon>
        <taxon>Pteriomorphia</taxon>
        <taxon>Ostreida</taxon>
        <taxon>Ostreoidea</taxon>
        <taxon>Ostreidae</taxon>
        <taxon>Crassostrea</taxon>
    </lineage>
</organism>
<evidence type="ECO:0000313" key="5">
    <source>
        <dbReference type="RefSeq" id="XP_022315679.1"/>
    </source>
</evidence>
<evidence type="ECO:0000313" key="6">
    <source>
        <dbReference type="RefSeq" id="XP_022315680.1"/>
    </source>
</evidence>
<feature type="region of interest" description="Disordered" evidence="1">
    <location>
        <begin position="1"/>
        <end position="96"/>
    </location>
</feature>
<protein>
    <submittedName>
        <fullName evidence="3 4">Uncharacterized protein LOC111119620 isoform X1</fullName>
    </submittedName>
</protein>
<dbReference type="Proteomes" id="UP000694844">
    <property type="component" value="Chromosome 2"/>
</dbReference>
<dbReference type="KEGG" id="cvn:111119620"/>
<feature type="compositionally biased region" description="Basic and acidic residues" evidence="1">
    <location>
        <begin position="162"/>
        <end position="171"/>
    </location>
</feature>
<evidence type="ECO:0000313" key="7">
    <source>
        <dbReference type="RefSeq" id="XP_022315681.1"/>
    </source>
</evidence>
<sequence>MKNIGDSRPTAKTPVWPRTASMERPRRPDGATRRPQAAQGGEQRSVDGNPLHVSPRKIILPRQPEETPEHAEGHIGRQTVPSLHGVSGEPPHLPQPAGARILRGLWSSSRSNSYMELYPSSPYAGYPSGGYGGVRDFYPLRMFNSRAVLVEFPDDSDPVYDPYRDVFDDRKRGKKSREHTAI</sequence>
<name>A0A8B8CIL6_CRAVI</name>
<feature type="compositionally biased region" description="Basic and acidic residues" evidence="1">
    <location>
        <begin position="63"/>
        <end position="75"/>
    </location>
</feature>
<feature type="compositionally biased region" description="Basic residues" evidence="1">
    <location>
        <begin position="172"/>
        <end position="182"/>
    </location>
</feature>
<accession>A0A8B8CIL6</accession>
<gene>
    <name evidence="3 4 5 6 7" type="primary">LOC111119620</name>
</gene>
<dbReference type="GeneID" id="111119620"/>
<dbReference type="OrthoDB" id="6095292at2759"/>
<dbReference type="RefSeq" id="XP_022315679.1">
    <property type="nucleotide sequence ID" value="XM_022459971.1"/>
</dbReference>
<dbReference type="RefSeq" id="XP_022315680.1">
    <property type="nucleotide sequence ID" value="XM_022459972.1"/>
</dbReference>
<dbReference type="RefSeq" id="XP_022315678.1">
    <property type="nucleotide sequence ID" value="XM_022459970.1"/>
</dbReference>
<dbReference type="AlphaFoldDB" id="A0A8B8CIL6"/>
<keyword evidence="2" id="KW-1185">Reference proteome</keyword>